<dbReference type="STRING" id="1732.SAMN02910417_00869"/>
<keyword evidence="1" id="KW-0732">Signal</keyword>
<protein>
    <recommendedName>
        <fullName evidence="5">DUF4352 domain-containing protein</fullName>
    </recommendedName>
</protein>
<evidence type="ECO:0000256" key="1">
    <source>
        <dbReference type="ARBA" id="ARBA00022729"/>
    </source>
</evidence>
<dbReference type="InterPro" id="IPR029050">
    <property type="entry name" value="Immunoprotect_excell_Ig-like"/>
</dbReference>
<evidence type="ECO:0000256" key="2">
    <source>
        <dbReference type="SAM" id="MobiDB-lite"/>
    </source>
</evidence>
<name>A0A1G6AQY6_EUBOX</name>
<dbReference type="EMBL" id="FMXR01000006">
    <property type="protein sequence ID" value="SDB10814.1"/>
    <property type="molecule type" value="Genomic_DNA"/>
</dbReference>
<accession>A0A1G6AQY6</accession>
<evidence type="ECO:0008006" key="5">
    <source>
        <dbReference type="Google" id="ProtNLM"/>
    </source>
</evidence>
<feature type="region of interest" description="Disordered" evidence="2">
    <location>
        <begin position="54"/>
        <end position="128"/>
    </location>
</feature>
<evidence type="ECO:0000313" key="4">
    <source>
        <dbReference type="Proteomes" id="UP000199228"/>
    </source>
</evidence>
<feature type="compositionally biased region" description="Acidic residues" evidence="2">
    <location>
        <begin position="62"/>
        <end position="76"/>
    </location>
</feature>
<keyword evidence="4" id="KW-1185">Reference proteome</keyword>
<evidence type="ECO:0000313" key="3">
    <source>
        <dbReference type="EMBL" id="SDB10814.1"/>
    </source>
</evidence>
<sequence>MIEMRKRWICLVVIAAVGFMLTGCGTEMISVTEEEADTIAAYSAHVISKYNKKAEDGLTTPTEEEEEAQEESEETTQETSQETSQEEKETADPSTEGDDSSGISTQEETQTDEDSEEIAEDSSLETTTLENALGIDGITFTYKGYEVKKSVEEGSYFSTEPSSPDKRFVQVTFNAKASKKVELDTLSIGPRFRLTINDSTTTLSQATLLESDLSTYSGTIKAGKSQKVMLLFEVDKSVAKSIESMYLTVTVEDTAKKVELE</sequence>
<reference evidence="3 4" key="1">
    <citation type="submission" date="2016-10" db="EMBL/GenBank/DDBJ databases">
        <authorList>
            <person name="de Groot N.N."/>
        </authorList>
    </citation>
    <scope>NUCLEOTIDE SEQUENCE [LARGE SCALE GENOMIC DNA]</scope>
    <source>
        <strain evidence="3 4">DSM 3217</strain>
    </source>
</reference>
<dbReference type="Proteomes" id="UP000199228">
    <property type="component" value="Unassembled WGS sequence"/>
</dbReference>
<gene>
    <name evidence="3" type="ORF">SAMN02910417_00869</name>
</gene>
<proteinExistence type="predicted"/>
<dbReference type="PROSITE" id="PS51257">
    <property type="entry name" value="PROKAR_LIPOPROTEIN"/>
    <property type="match status" value="1"/>
</dbReference>
<organism evidence="3 4">
    <name type="scientific">Eubacterium oxidoreducens</name>
    <dbReference type="NCBI Taxonomy" id="1732"/>
    <lineage>
        <taxon>Bacteria</taxon>
        <taxon>Bacillati</taxon>
        <taxon>Bacillota</taxon>
        <taxon>Clostridia</taxon>
        <taxon>Eubacteriales</taxon>
        <taxon>Eubacteriaceae</taxon>
        <taxon>Eubacterium</taxon>
    </lineage>
</organism>
<dbReference type="AlphaFoldDB" id="A0A1G6AQY6"/>
<feature type="compositionally biased region" description="Acidic residues" evidence="2">
    <location>
        <begin position="109"/>
        <end position="123"/>
    </location>
</feature>
<dbReference type="Gene3D" id="2.60.40.1240">
    <property type="match status" value="1"/>
</dbReference>